<dbReference type="EMBL" id="FRCK01000004">
    <property type="protein sequence ID" value="SHM13961.1"/>
    <property type="molecule type" value="Genomic_DNA"/>
</dbReference>
<gene>
    <name evidence="8" type="ORF">SAMN05444389_10448</name>
</gene>
<dbReference type="AlphaFoldDB" id="A0A1M7GCK6"/>
<dbReference type="SUPFAM" id="SSF52833">
    <property type="entry name" value="Thioredoxin-like"/>
    <property type="match status" value="1"/>
</dbReference>
<comment type="function">
    <text evidence="1">May be required for disulfide bond formation in some proteins.</text>
</comment>
<dbReference type="InterPro" id="IPR036249">
    <property type="entry name" value="Thioredoxin-like_sf"/>
</dbReference>
<keyword evidence="4" id="KW-0560">Oxidoreductase</keyword>
<evidence type="ECO:0000256" key="6">
    <source>
        <dbReference type="ARBA" id="ARBA00023284"/>
    </source>
</evidence>
<proteinExistence type="inferred from homology"/>
<evidence type="ECO:0000259" key="7">
    <source>
        <dbReference type="PROSITE" id="PS51352"/>
    </source>
</evidence>
<dbReference type="InterPro" id="IPR013766">
    <property type="entry name" value="Thioredoxin_domain"/>
</dbReference>
<keyword evidence="5" id="KW-1015">Disulfide bond</keyword>
<name>A0A1M7GCK6_9RHOB</name>
<reference evidence="9" key="1">
    <citation type="submission" date="2016-11" db="EMBL/GenBank/DDBJ databases">
        <authorList>
            <person name="Varghese N."/>
            <person name="Submissions S."/>
        </authorList>
    </citation>
    <scope>NUCLEOTIDE SEQUENCE [LARGE SCALE GENOMIC DNA]</scope>
    <source>
        <strain evidence="9">DSM 6637</strain>
    </source>
</reference>
<sequence>MDNTRRMMLGAGGALVLAGFVGGGMALRRRAAELADTEVLTDPDSPLLGNPAGDVTIVEFFDYQCPFCKRGHEDLLALVAEDGNIRLMMRDWPVFGAPSVLAAQLVLGAASLGAYAPAHRALMATEGRLAAPQIRRALAGAGVDHIAAEDAFRRDRGRWDGLLSRSAAHAARMGLQGTPSFAIGPTPQPGDTATPQPAVYRGAMSIPALRRAVARARG</sequence>
<dbReference type="GO" id="GO:0016853">
    <property type="term" value="F:isomerase activity"/>
    <property type="evidence" value="ECO:0007669"/>
    <property type="project" value="UniProtKB-KW"/>
</dbReference>
<evidence type="ECO:0000313" key="9">
    <source>
        <dbReference type="Proteomes" id="UP000184444"/>
    </source>
</evidence>
<dbReference type="RefSeq" id="WP_073065553.1">
    <property type="nucleotide sequence ID" value="NZ_FRCK01000004.1"/>
</dbReference>
<keyword evidence="8" id="KW-0413">Isomerase</keyword>
<feature type="domain" description="Thioredoxin" evidence="7">
    <location>
        <begin position="21"/>
        <end position="218"/>
    </location>
</feature>
<dbReference type="PROSITE" id="PS51318">
    <property type="entry name" value="TAT"/>
    <property type="match status" value="1"/>
</dbReference>
<evidence type="ECO:0000256" key="5">
    <source>
        <dbReference type="ARBA" id="ARBA00023157"/>
    </source>
</evidence>
<evidence type="ECO:0000256" key="4">
    <source>
        <dbReference type="ARBA" id="ARBA00023002"/>
    </source>
</evidence>
<dbReference type="Proteomes" id="UP000184444">
    <property type="component" value="Unassembled WGS sequence"/>
</dbReference>
<dbReference type="PROSITE" id="PS51352">
    <property type="entry name" value="THIOREDOXIN_2"/>
    <property type="match status" value="1"/>
</dbReference>
<evidence type="ECO:0000256" key="3">
    <source>
        <dbReference type="ARBA" id="ARBA00022729"/>
    </source>
</evidence>
<dbReference type="InterPro" id="IPR012336">
    <property type="entry name" value="Thioredoxin-like_fold"/>
</dbReference>
<dbReference type="Pfam" id="PF13462">
    <property type="entry name" value="Thioredoxin_4"/>
    <property type="match status" value="1"/>
</dbReference>
<dbReference type="CDD" id="cd03023">
    <property type="entry name" value="DsbA_Com1_like"/>
    <property type="match status" value="1"/>
</dbReference>
<dbReference type="STRING" id="53463.SAMN05444389_10448"/>
<dbReference type="GO" id="GO:0016491">
    <property type="term" value="F:oxidoreductase activity"/>
    <property type="evidence" value="ECO:0007669"/>
    <property type="project" value="UniProtKB-KW"/>
</dbReference>
<dbReference type="Gene3D" id="3.40.30.10">
    <property type="entry name" value="Glutaredoxin"/>
    <property type="match status" value="1"/>
</dbReference>
<protein>
    <submittedName>
        <fullName evidence="8">Protein-disulfide isomerase</fullName>
    </submittedName>
</protein>
<keyword evidence="9" id="KW-1185">Reference proteome</keyword>
<keyword evidence="3" id="KW-0732">Signal</keyword>
<comment type="similarity">
    <text evidence="2">Belongs to the thioredoxin family. DsbA subfamily.</text>
</comment>
<organism evidence="8 9">
    <name type="scientific">Paracoccus solventivorans</name>
    <dbReference type="NCBI Taxonomy" id="53463"/>
    <lineage>
        <taxon>Bacteria</taxon>
        <taxon>Pseudomonadati</taxon>
        <taxon>Pseudomonadota</taxon>
        <taxon>Alphaproteobacteria</taxon>
        <taxon>Rhodobacterales</taxon>
        <taxon>Paracoccaceae</taxon>
        <taxon>Paracoccus</taxon>
    </lineage>
</organism>
<accession>A0A1M7GCK6</accession>
<dbReference type="PANTHER" id="PTHR13887">
    <property type="entry name" value="GLUTATHIONE S-TRANSFERASE KAPPA"/>
    <property type="match status" value="1"/>
</dbReference>
<dbReference type="InterPro" id="IPR006311">
    <property type="entry name" value="TAT_signal"/>
</dbReference>
<evidence type="ECO:0000313" key="8">
    <source>
        <dbReference type="EMBL" id="SHM13961.1"/>
    </source>
</evidence>
<dbReference type="PANTHER" id="PTHR13887:SF14">
    <property type="entry name" value="DISULFIDE BOND FORMATION PROTEIN D"/>
    <property type="match status" value="1"/>
</dbReference>
<keyword evidence="6" id="KW-0676">Redox-active center</keyword>
<evidence type="ECO:0000256" key="1">
    <source>
        <dbReference type="ARBA" id="ARBA00003565"/>
    </source>
</evidence>
<evidence type="ECO:0000256" key="2">
    <source>
        <dbReference type="ARBA" id="ARBA00005791"/>
    </source>
</evidence>